<protein>
    <recommendedName>
        <fullName evidence="5">Glycosyltransferase</fullName>
    </recommendedName>
</protein>
<comment type="caution">
    <text evidence="3">The sequence shown here is derived from an EMBL/GenBank/DDBJ whole genome shotgun (WGS) entry which is preliminary data.</text>
</comment>
<organism evidence="3 4">
    <name type="scientific">Uliginosibacterium aquaticum</name>
    <dbReference type="NCBI Taxonomy" id="2731212"/>
    <lineage>
        <taxon>Bacteria</taxon>
        <taxon>Pseudomonadati</taxon>
        <taxon>Pseudomonadota</taxon>
        <taxon>Betaproteobacteria</taxon>
        <taxon>Rhodocyclales</taxon>
        <taxon>Zoogloeaceae</taxon>
        <taxon>Uliginosibacterium</taxon>
    </lineage>
</organism>
<dbReference type="InterPro" id="IPR029044">
    <property type="entry name" value="Nucleotide-diphossugar_trans"/>
</dbReference>
<reference evidence="3 4" key="1">
    <citation type="submission" date="2020-06" db="EMBL/GenBank/DDBJ databases">
        <title>Draft genome of Uliginosibacterium sp. IMCC34675.</title>
        <authorList>
            <person name="Song J."/>
        </authorList>
    </citation>
    <scope>NUCLEOTIDE SEQUENCE [LARGE SCALE GENOMIC DNA]</scope>
    <source>
        <strain evidence="3 4">IMCC34675</strain>
    </source>
</reference>
<feature type="transmembrane region" description="Helical" evidence="2">
    <location>
        <begin position="383"/>
        <end position="407"/>
    </location>
</feature>
<dbReference type="SUPFAM" id="SSF53448">
    <property type="entry name" value="Nucleotide-diphospho-sugar transferases"/>
    <property type="match status" value="1"/>
</dbReference>
<keyword evidence="4" id="KW-1185">Reference proteome</keyword>
<evidence type="ECO:0008006" key="5">
    <source>
        <dbReference type="Google" id="ProtNLM"/>
    </source>
</evidence>
<evidence type="ECO:0000256" key="2">
    <source>
        <dbReference type="SAM" id="Phobius"/>
    </source>
</evidence>
<proteinExistence type="predicted"/>
<evidence type="ECO:0000313" key="3">
    <source>
        <dbReference type="EMBL" id="NSL55432.1"/>
    </source>
</evidence>
<gene>
    <name evidence="3" type="ORF">HJ583_010390</name>
</gene>
<evidence type="ECO:0000313" key="4">
    <source>
        <dbReference type="Proteomes" id="UP000778523"/>
    </source>
</evidence>
<dbReference type="RefSeq" id="WP_170021836.1">
    <property type="nucleotide sequence ID" value="NZ_JABCSC020000002.1"/>
</dbReference>
<dbReference type="Proteomes" id="UP000778523">
    <property type="component" value="Unassembled WGS sequence"/>
</dbReference>
<keyword evidence="2" id="KW-0472">Membrane</keyword>
<feature type="transmembrane region" description="Helical" evidence="2">
    <location>
        <begin position="453"/>
        <end position="473"/>
    </location>
</feature>
<sequence>MLFACSTATSASRPDPYLQLDPYIGSTQIARPATPAPQGSADENERPLNLSPQILSTPPDLQLTPPTETTSPAPTEAPAHSKLPQSALQGLWLLTSTLLGLHLLREWLRVLRLRVLRPPRPLALSHARWPTISILVPSHGKTAQQIERLTALASMDFDYPAECIHFVLMFDPAETGLVEAVAAFERACPGRVHPLPMMAGPNTTLATALHAAVANSIGTALVVLDQELPLARNWLRQSVTPLLDPAIGCVLTRAVFTPQDGALSARLDLLADQADTLLASQNDALNLLLCGKARIRAVRRQAVKSLHAPDLLHAPDGASLILDLTRLGWQSSLLGEITRYHSEDLLDQIRSPRLHPALVLQSLRLASLLVDPRLPAGARRQGAAAFFTAALPLVWLISLACGIALYFTGAPLLAGLAILLCTACSFDPHGNPGPAFRIAAAARMAGVREEIRLLPLSWVGFAHRLLGGIILLATTRTPRRREHAQPIEAPASEGAVA</sequence>
<keyword evidence="2" id="KW-0812">Transmembrane</keyword>
<dbReference type="EMBL" id="JABCSC020000002">
    <property type="protein sequence ID" value="NSL55432.1"/>
    <property type="molecule type" value="Genomic_DNA"/>
</dbReference>
<name>A0ABX2IGN6_9RHOO</name>
<feature type="compositionally biased region" description="Low complexity" evidence="1">
    <location>
        <begin position="64"/>
        <end position="78"/>
    </location>
</feature>
<evidence type="ECO:0000256" key="1">
    <source>
        <dbReference type="SAM" id="MobiDB-lite"/>
    </source>
</evidence>
<feature type="region of interest" description="Disordered" evidence="1">
    <location>
        <begin position="29"/>
        <end position="81"/>
    </location>
</feature>
<keyword evidence="2" id="KW-1133">Transmembrane helix</keyword>
<dbReference type="Gene3D" id="3.90.550.10">
    <property type="entry name" value="Spore Coat Polysaccharide Biosynthesis Protein SpsA, Chain A"/>
    <property type="match status" value="1"/>
</dbReference>
<accession>A0ABX2IGN6</accession>